<gene>
    <name evidence="1" type="ORF">LYNGBM3L_72220</name>
</gene>
<reference evidence="2" key="1">
    <citation type="journal article" date="2011" name="Proc. Natl. Acad. Sci. U.S.A.">
        <title>Genomic insights into the physiology and ecology of the marine filamentous cyanobacterium Lyngbya majuscula.</title>
        <authorList>
            <person name="Jones A.C."/>
            <person name="Monroe E.A."/>
            <person name="Podell S."/>
            <person name="Hess W.R."/>
            <person name="Klages S."/>
            <person name="Esquenazi E."/>
            <person name="Niessen S."/>
            <person name="Hoover H."/>
            <person name="Rothmann M."/>
            <person name="Lasken R.S."/>
            <person name="Yates J.R.III."/>
            <person name="Reinhardt R."/>
            <person name="Kube M."/>
            <person name="Burkart M.D."/>
            <person name="Allen E.E."/>
            <person name="Dorrestein P.C."/>
            <person name="Gerwick W.H."/>
            <person name="Gerwick L."/>
        </authorList>
    </citation>
    <scope>NUCLEOTIDE SEQUENCE [LARGE SCALE GENOMIC DNA]</scope>
    <source>
        <strain evidence="2">3L</strain>
    </source>
</reference>
<organism evidence="1 2">
    <name type="scientific">Moorena producens 3L</name>
    <dbReference type="NCBI Taxonomy" id="489825"/>
    <lineage>
        <taxon>Bacteria</taxon>
        <taxon>Bacillati</taxon>
        <taxon>Cyanobacteriota</taxon>
        <taxon>Cyanophyceae</taxon>
        <taxon>Coleofasciculales</taxon>
        <taxon>Coleofasciculaceae</taxon>
        <taxon>Moorena</taxon>
    </lineage>
</organism>
<protein>
    <submittedName>
        <fullName evidence="1">Uncharacterized protein</fullName>
    </submittedName>
</protein>
<dbReference type="HOGENOM" id="CLU_3357128_0_0_3"/>
<sequence>MMIGLIGLANRISRILLWAALVSDQIALHDDGANKA</sequence>
<proteinExistence type="predicted"/>
<dbReference type="EMBL" id="GL890973">
    <property type="protein sequence ID" value="EGJ28607.1"/>
    <property type="molecule type" value="Genomic_DNA"/>
</dbReference>
<dbReference type="AlphaFoldDB" id="F4Y3D1"/>
<evidence type="ECO:0000313" key="1">
    <source>
        <dbReference type="EMBL" id="EGJ28607.1"/>
    </source>
</evidence>
<accession>F4Y3D1</accession>
<dbReference type="Proteomes" id="UP000003959">
    <property type="component" value="Unassembled WGS sequence"/>
</dbReference>
<keyword evidence="2" id="KW-1185">Reference proteome</keyword>
<name>F4Y3D1_9CYAN</name>
<evidence type="ECO:0000313" key="2">
    <source>
        <dbReference type="Proteomes" id="UP000003959"/>
    </source>
</evidence>